<keyword evidence="4" id="KW-1185">Reference proteome</keyword>
<feature type="domain" description="Protein CR006 P-loop" evidence="2">
    <location>
        <begin position="171"/>
        <end position="385"/>
    </location>
</feature>
<dbReference type="Pfam" id="PF13166">
    <property type="entry name" value="AAA_13"/>
    <property type="match status" value="1"/>
</dbReference>
<dbReference type="eggNOG" id="COG1131">
    <property type="taxonomic scope" value="Bacteria"/>
</dbReference>
<dbReference type="InterPro" id="IPR027417">
    <property type="entry name" value="P-loop_NTPase"/>
</dbReference>
<dbReference type="AlphaFoldDB" id="A1ZEM9"/>
<dbReference type="OrthoDB" id="9795565at2"/>
<sequence>MSNQSSNNNPIKADLTEVAKAIQHRLNSRDLVLLFAYNGTGKTRLSMEFKNLSKNRRQNPETNTLYFNAYTEDLFVWNNDLDGDTERYLQMNKDSKFFDGFEDLALEVRIEKYLQNYVDFDFRIDYEDWRVIFSRNEITDNNAQEEGEEANNNEEVNDSEEEQSQTVDFIKVSRGEENLFVWCIFLAIAEIAIEDHELTNAYSWVKYIYIDDPISSLDDNNTITVATDLAQLLGKAKERGKEQSNPSPVKVVVSTHHALFYNIMEKDLRVRKTNYFLHKKAGGYLLQGTDQSPFFHHVALLAELKHVASTGNIKTYHFNGLRTLLEKVAAFFGYRRFQQCIEYMAQDEDEVLFNRAVQLMSHGGYSVYEAKEMVEDNKKIFRKVLTSFLDKYEFEVPNI</sequence>
<evidence type="ECO:0000313" key="4">
    <source>
        <dbReference type="Proteomes" id="UP000004095"/>
    </source>
</evidence>
<dbReference type="Proteomes" id="UP000004095">
    <property type="component" value="Unassembled WGS sequence"/>
</dbReference>
<feature type="region of interest" description="Disordered" evidence="1">
    <location>
        <begin position="140"/>
        <end position="164"/>
    </location>
</feature>
<evidence type="ECO:0000256" key="1">
    <source>
        <dbReference type="SAM" id="MobiDB-lite"/>
    </source>
</evidence>
<evidence type="ECO:0000259" key="2">
    <source>
        <dbReference type="Pfam" id="PF13166"/>
    </source>
</evidence>
<proteinExistence type="predicted"/>
<dbReference type="InterPro" id="IPR026866">
    <property type="entry name" value="CR006_AAA"/>
</dbReference>
<accession>A1ZEM9</accession>
<organism evidence="3 4">
    <name type="scientific">Microscilla marina ATCC 23134</name>
    <dbReference type="NCBI Taxonomy" id="313606"/>
    <lineage>
        <taxon>Bacteria</taxon>
        <taxon>Pseudomonadati</taxon>
        <taxon>Bacteroidota</taxon>
        <taxon>Cytophagia</taxon>
        <taxon>Cytophagales</taxon>
        <taxon>Microscillaceae</taxon>
        <taxon>Microscilla</taxon>
    </lineage>
</organism>
<dbReference type="Gene3D" id="3.40.50.300">
    <property type="entry name" value="P-loop containing nucleotide triphosphate hydrolases"/>
    <property type="match status" value="1"/>
</dbReference>
<dbReference type="EMBL" id="AAWS01000004">
    <property type="protein sequence ID" value="EAY30981.1"/>
    <property type="molecule type" value="Genomic_DNA"/>
</dbReference>
<reference evidence="3 4" key="1">
    <citation type="submission" date="2007-01" db="EMBL/GenBank/DDBJ databases">
        <authorList>
            <person name="Haygood M."/>
            <person name="Podell S."/>
            <person name="Anderson C."/>
            <person name="Hopkinson B."/>
            <person name="Roe K."/>
            <person name="Barbeau K."/>
            <person name="Gaasterland T."/>
            <person name="Ferriera S."/>
            <person name="Johnson J."/>
            <person name="Kravitz S."/>
            <person name="Beeson K."/>
            <person name="Sutton G."/>
            <person name="Rogers Y.-H."/>
            <person name="Friedman R."/>
            <person name="Frazier M."/>
            <person name="Venter J.C."/>
        </authorList>
    </citation>
    <scope>NUCLEOTIDE SEQUENCE [LARGE SCALE GENOMIC DNA]</scope>
    <source>
        <strain evidence="3 4">ATCC 23134</strain>
    </source>
</reference>
<feature type="compositionally biased region" description="Acidic residues" evidence="1">
    <location>
        <begin position="143"/>
        <end position="163"/>
    </location>
</feature>
<comment type="caution">
    <text evidence="3">The sequence shown here is derived from an EMBL/GenBank/DDBJ whole genome shotgun (WGS) entry which is preliminary data.</text>
</comment>
<protein>
    <submittedName>
        <fullName evidence="3">Anticodon nuclease</fullName>
    </submittedName>
</protein>
<name>A1ZEM9_MICM2</name>
<dbReference type="RefSeq" id="WP_002694125.1">
    <property type="nucleotide sequence ID" value="NZ_AAWS01000004.1"/>
</dbReference>
<gene>
    <name evidence="3" type="ORF">M23134_07388</name>
</gene>
<evidence type="ECO:0000313" key="3">
    <source>
        <dbReference type="EMBL" id="EAY30981.1"/>
    </source>
</evidence>